<keyword evidence="1" id="KW-1133">Transmembrane helix</keyword>
<feature type="transmembrane region" description="Helical" evidence="1">
    <location>
        <begin position="52"/>
        <end position="75"/>
    </location>
</feature>
<accession>A0AB40BKJ3</accession>
<evidence type="ECO:0000256" key="1">
    <source>
        <dbReference type="SAM" id="Phobius"/>
    </source>
</evidence>
<protein>
    <submittedName>
        <fullName evidence="3">Membrane protein PM19L-like</fullName>
    </submittedName>
</protein>
<feature type="transmembrane region" description="Helical" evidence="1">
    <location>
        <begin position="87"/>
        <end position="110"/>
    </location>
</feature>
<dbReference type="AlphaFoldDB" id="A0AB40BKJ3"/>
<feature type="transmembrane region" description="Helical" evidence="1">
    <location>
        <begin position="122"/>
        <end position="142"/>
    </location>
</feature>
<organism evidence="2 3">
    <name type="scientific">Dioscorea cayennensis subsp. rotundata</name>
    <name type="common">White Guinea yam</name>
    <name type="synonym">Dioscorea rotundata</name>
    <dbReference type="NCBI Taxonomy" id="55577"/>
    <lineage>
        <taxon>Eukaryota</taxon>
        <taxon>Viridiplantae</taxon>
        <taxon>Streptophyta</taxon>
        <taxon>Embryophyta</taxon>
        <taxon>Tracheophyta</taxon>
        <taxon>Spermatophyta</taxon>
        <taxon>Magnoliopsida</taxon>
        <taxon>Liliopsida</taxon>
        <taxon>Dioscoreales</taxon>
        <taxon>Dioscoreaceae</taxon>
        <taxon>Dioscorea</taxon>
    </lineage>
</organism>
<reference evidence="3" key="1">
    <citation type="submission" date="2025-08" db="UniProtKB">
        <authorList>
            <consortium name="RefSeq"/>
        </authorList>
    </citation>
    <scope>IDENTIFICATION</scope>
</reference>
<evidence type="ECO:0000313" key="3">
    <source>
        <dbReference type="RefSeq" id="XP_039127126.1"/>
    </source>
</evidence>
<keyword evidence="2" id="KW-1185">Reference proteome</keyword>
<dbReference type="PANTHER" id="PTHR33294:SF8">
    <property type="entry name" value="OS02G0731500 PROTEIN"/>
    <property type="match status" value="1"/>
</dbReference>
<dbReference type="GeneID" id="120263330"/>
<sequence>MRENGSRAFMGPLLFVNLVMYILVLGLAGWSIDKYIDRETHHHLGGNTSTGFLLIFALMAGAVGACSVLTGMLHLKAWRSDSLAGALSSALVSWALTALSCGLVCKQIILGNRGRRLRTLEAFIIILTLTQLMYLMLLYAGVMSTKSGSEFRNYNTEYGVIMTQRDPMDTGTPAATTSGV</sequence>
<proteinExistence type="predicted"/>
<dbReference type="Pfam" id="PF05512">
    <property type="entry name" value="AWPM-19"/>
    <property type="match status" value="1"/>
</dbReference>
<dbReference type="InterPro" id="IPR008390">
    <property type="entry name" value="AWPM-19"/>
</dbReference>
<dbReference type="PANTHER" id="PTHR33294">
    <property type="entry name" value="AWPM-19-LIKE FAMILY PROTEIN"/>
    <property type="match status" value="1"/>
</dbReference>
<feature type="transmembrane region" description="Helical" evidence="1">
    <location>
        <begin position="12"/>
        <end position="32"/>
    </location>
</feature>
<evidence type="ECO:0000313" key="2">
    <source>
        <dbReference type="Proteomes" id="UP001515500"/>
    </source>
</evidence>
<keyword evidence="1" id="KW-0812">Transmembrane</keyword>
<keyword evidence="1" id="KW-0472">Membrane</keyword>
<dbReference type="Proteomes" id="UP001515500">
    <property type="component" value="Chromosome 6"/>
</dbReference>
<dbReference type="RefSeq" id="XP_039127126.1">
    <property type="nucleotide sequence ID" value="XM_039271192.1"/>
</dbReference>
<gene>
    <name evidence="3" type="primary">LOC120263330</name>
</gene>
<name>A0AB40BKJ3_DIOCR</name>